<dbReference type="InterPro" id="IPR045584">
    <property type="entry name" value="Pilin-like"/>
</dbReference>
<name>A0A2H0FKI4_9BACT</name>
<gene>
    <name evidence="2" type="ORF">COW72_01200</name>
</gene>
<comment type="caution">
    <text evidence="2">The sequence shown here is derived from an EMBL/GenBank/DDBJ whole genome shotgun (WGS) entry which is preliminary data.</text>
</comment>
<dbReference type="SUPFAM" id="SSF54523">
    <property type="entry name" value="Pili subunits"/>
    <property type="match status" value="1"/>
</dbReference>
<proteinExistence type="predicted"/>
<feature type="transmembrane region" description="Helical" evidence="1">
    <location>
        <begin position="21"/>
        <end position="46"/>
    </location>
</feature>
<dbReference type="PROSITE" id="PS00409">
    <property type="entry name" value="PROKAR_NTER_METHYL"/>
    <property type="match status" value="1"/>
</dbReference>
<dbReference type="EMBL" id="PCUC01000064">
    <property type="protein sequence ID" value="PIQ07132.1"/>
    <property type="molecule type" value="Genomic_DNA"/>
</dbReference>
<protein>
    <recommendedName>
        <fullName evidence="4">General secretion pathway GspH domain-containing protein</fullName>
    </recommendedName>
</protein>
<dbReference type="Proteomes" id="UP000230778">
    <property type="component" value="Unassembled WGS sequence"/>
</dbReference>
<reference evidence="2 3" key="1">
    <citation type="submission" date="2017-09" db="EMBL/GenBank/DDBJ databases">
        <title>Depth-based differentiation of microbial function through sediment-hosted aquifers and enrichment of novel symbionts in the deep terrestrial subsurface.</title>
        <authorList>
            <person name="Probst A.J."/>
            <person name="Ladd B."/>
            <person name="Jarett J.K."/>
            <person name="Geller-Mcgrath D.E."/>
            <person name="Sieber C.M."/>
            <person name="Emerson J.B."/>
            <person name="Anantharaman K."/>
            <person name="Thomas B.C."/>
            <person name="Malmstrom R."/>
            <person name="Stieglmeier M."/>
            <person name="Klingl A."/>
            <person name="Woyke T."/>
            <person name="Ryan C.M."/>
            <person name="Banfield J.F."/>
        </authorList>
    </citation>
    <scope>NUCLEOTIDE SEQUENCE [LARGE SCALE GENOMIC DNA]</scope>
    <source>
        <strain evidence="2">CG18_big_fil_WC_8_21_14_2_50_37_10</strain>
    </source>
</reference>
<accession>A0A2H0FKI4</accession>
<keyword evidence="1" id="KW-1133">Transmembrane helix</keyword>
<dbReference type="Gene3D" id="3.30.700.10">
    <property type="entry name" value="Glycoprotein, Type 4 Pilin"/>
    <property type="match status" value="1"/>
</dbReference>
<evidence type="ECO:0008006" key="4">
    <source>
        <dbReference type="Google" id="ProtNLM"/>
    </source>
</evidence>
<keyword evidence="1" id="KW-0472">Membrane</keyword>
<sequence length="215" mass="23099">MSKPPHYFLIKKSIQKNATKSGAGFTLIEITIVLGIIGLLAAIVLANYRGGERQFALLRSTHQLAQDLRRAEEMAISSQKTPLEFGEEVFPRGGYGIYFKIDPGDPKGYRIILFADCDGQGDYDESGTADCAGAESGFGLSRDETIEELTLEEGVVIETLSPSSSELSITFKPPDPEISISGGGNIATITLSLKDAPTIARTVTVNKVGLIDTKK</sequence>
<organism evidence="2 3">
    <name type="scientific">Candidatus Nealsonbacteria bacterium CG18_big_fil_WC_8_21_14_2_50_37_10</name>
    <dbReference type="NCBI Taxonomy" id="1974717"/>
    <lineage>
        <taxon>Bacteria</taxon>
        <taxon>Candidatus Nealsoniibacteriota</taxon>
    </lineage>
</organism>
<evidence type="ECO:0000256" key="1">
    <source>
        <dbReference type="SAM" id="Phobius"/>
    </source>
</evidence>
<evidence type="ECO:0000313" key="2">
    <source>
        <dbReference type="EMBL" id="PIQ07132.1"/>
    </source>
</evidence>
<keyword evidence="1" id="KW-0812">Transmembrane</keyword>
<dbReference type="InterPro" id="IPR012902">
    <property type="entry name" value="N_methyl_site"/>
</dbReference>
<dbReference type="AlphaFoldDB" id="A0A2H0FKI4"/>
<evidence type="ECO:0000313" key="3">
    <source>
        <dbReference type="Proteomes" id="UP000230778"/>
    </source>
</evidence>
<feature type="non-terminal residue" evidence="2">
    <location>
        <position position="215"/>
    </location>
</feature>
<dbReference type="NCBIfam" id="TIGR02532">
    <property type="entry name" value="IV_pilin_GFxxxE"/>
    <property type="match status" value="1"/>
</dbReference>